<protein>
    <submittedName>
        <fullName evidence="1">DUF1217 domain-containing protein</fullName>
    </submittedName>
</protein>
<dbReference type="Gene3D" id="1.10.3700.10">
    <property type="entry name" value="AGR C 984p-like"/>
    <property type="match status" value="1"/>
</dbReference>
<dbReference type="Proteomes" id="UP000476030">
    <property type="component" value="Unassembled WGS sequence"/>
</dbReference>
<sequence>MQVSADSSLLWYKLANSLKDSHMKAFEAQPTTTRDMAKFQEQIGDIKSVDDLMQNRTVLTMVLSAFQLEGEVGKTAMVKKILTENPADEDSLVNKLAEPRWSKLASALYGLNSDPDFFQKQSNVDAILTGYKTNEFEKFEGENADGVREALYFQRLASDIETLPQVMADSTLMHVVRVSLGLPESFQSLEYSQQKDRLEKQFNVEDLQDPEKVEKIIQRFLVYTEINNSDPTANPMLALFNPISTSNEYVGPTPIQIDLFV</sequence>
<organism evidence="1 2">
    <name type="scientific">Sneathiella litorea</name>
    <dbReference type="NCBI Taxonomy" id="2606216"/>
    <lineage>
        <taxon>Bacteria</taxon>
        <taxon>Pseudomonadati</taxon>
        <taxon>Pseudomonadota</taxon>
        <taxon>Alphaproteobacteria</taxon>
        <taxon>Sneathiellales</taxon>
        <taxon>Sneathiellaceae</taxon>
        <taxon>Sneathiella</taxon>
    </lineage>
</organism>
<dbReference type="InterPro" id="IPR023157">
    <property type="entry name" value="AGR-C-984p-like_sf"/>
</dbReference>
<comment type="caution">
    <text evidence="1">The sequence shown here is derived from an EMBL/GenBank/DDBJ whole genome shotgun (WGS) entry which is preliminary data.</text>
</comment>
<dbReference type="RefSeq" id="WP_161315931.1">
    <property type="nucleotide sequence ID" value="NZ_WTUW01000002.1"/>
</dbReference>
<accession>A0A6L8W8H4</accession>
<dbReference type="InterPro" id="IPR010626">
    <property type="entry name" value="DUF1217"/>
</dbReference>
<dbReference type="SUPFAM" id="SSF158837">
    <property type="entry name" value="AGR C 984p-like"/>
    <property type="match status" value="1"/>
</dbReference>
<evidence type="ECO:0000313" key="1">
    <source>
        <dbReference type="EMBL" id="MZR31426.1"/>
    </source>
</evidence>
<keyword evidence="2" id="KW-1185">Reference proteome</keyword>
<gene>
    <name evidence="1" type="ORF">GQE98_12350</name>
</gene>
<dbReference type="Pfam" id="PF06748">
    <property type="entry name" value="DUF1217"/>
    <property type="match status" value="1"/>
</dbReference>
<evidence type="ECO:0000313" key="2">
    <source>
        <dbReference type="Proteomes" id="UP000476030"/>
    </source>
</evidence>
<name>A0A6L8W8H4_9PROT</name>
<dbReference type="EMBL" id="WTUW01000002">
    <property type="protein sequence ID" value="MZR31426.1"/>
    <property type="molecule type" value="Genomic_DNA"/>
</dbReference>
<dbReference type="AlphaFoldDB" id="A0A6L8W8H4"/>
<reference evidence="1 2" key="1">
    <citation type="submission" date="2019-12" db="EMBL/GenBank/DDBJ databases">
        <title>Snethiella sp. nov. sp. isolated from sea sand.</title>
        <authorList>
            <person name="Kim J."/>
            <person name="Jeong S.E."/>
            <person name="Jung H.S."/>
            <person name="Jeon C.O."/>
        </authorList>
    </citation>
    <scope>NUCLEOTIDE SEQUENCE [LARGE SCALE GENOMIC DNA]</scope>
    <source>
        <strain evidence="1 2">DP05</strain>
    </source>
</reference>
<proteinExistence type="predicted"/>